<protein>
    <submittedName>
        <fullName evidence="5">Bromodomain protein</fullName>
    </submittedName>
</protein>
<accession>A0A976M3N0</accession>
<dbReference type="Proteomes" id="UP000244803">
    <property type="component" value="Chromosome 1"/>
</dbReference>
<dbReference type="EMBL" id="CP056065">
    <property type="protein sequence ID" value="UKJ87741.2"/>
    <property type="molecule type" value="Genomic_DNA"/>
</dbReference>
<sequence>MSTEQLSFSPFYRGELLLTSDEADKINQDLLDSGYKFEVVLEVYSAPKVVVKKAKSSELNNLKLHSVPDEYLPSRSAKKRAYSPTDSMSRYDSFGASSTENFEKRSSRPRKQTLTFLEEFYDEPSNYAHTDHYHRPEKSKSTKAPSSKPPHKETKPVKILYRTVPISTKHLPKLPKNTWQYSCYRILQTIKYMDTDKWFWYPVDPVVDGVPDYLDIIKRPMDFHTITERLHTNHYSSPYGWQIDMRQIFYNAFLFYQQENIIWQAANNLSTALESKLKSSKYINPDEFYETLSMDPAKLKEEIENLHAPRGRKVYDTWASQITNVDEVRAKRRFGRPARLDDENFVDLDSGSSSDMSDDDEYVNLNTKYSAKRAMRPDRGLRQERARGEATVRRRKQTKFGGKTFFSEDLPEYGFVPQPPTIQKMLNDKPLTVTQQKTLQANMVRLAPNQRKAALELVQDELGILADSHKDDPHFFFDTDLLSIERQKQFFTYVSQMAKTNIEHMLKNEKAKAAKQPVELRMLNVSESFRTTSGMFSESSSTSSISDVASNLLSSDEFFSSSGSENDIVPEKPVRTDTPKDVGLPEYLPVDEMDSDKSHLSEGIMGNHADFLGKIDTPSESDTVSNPGKKTAWMDWKGQAIHHRDVAQQTAVPPRNEDEQIAESFDARI</sequence>
<keyword evidence="1 2" id="KW-0103">Bromodomain</keyword>
<dbReference type="PRINTS" id="PR00503">
    <property type="entry name" value="BROMODOMAIN"/>
</dbReference>
<evidence type="ECO:0000256" key="3">
    <source>
        <dbReference type="SAM" id="MobiDB-lite"/>
    </source>
</evidence>
<evidence type="ECO:0000313" key="6">
    <source>
        <dbReference type="Proteomes" id="UP000244803"/>
    </source>
</evidence>
<dbReference type="InterPro" id="IPR052442">
    <property type="entry name" value="Env_Response_Regulator"/>
</dbReference>
<dbReference type="InterPro" id="IPR036427">
    <property type="entry name" value="Bromodomain-like_sf"/>
</dbReference>
<organism evidence="5 6">
    <name type="scientific">Theileria orientalis</name>
    <dbReference type="NCBI Taxonomy" id="68886"/>
    <lineage>
        <taxon>Eukaryota</taxon>
        <taxon>Sar</taxon>
        <taxon>Alveolata</taxon>
        <taxon>Apicomplexa</taxon>
        <taxon>Aconoidasida</taxon>
        <taxon>Piroplasmida</taxon>
        <taxon>Theileriidae</taxon>
        <taxon>Theileria</taxon>
    </lineage>
</organism>
<feature type="region of interest" description="Disordered" evidence="3">
    <location>
        <begin position="74"/>
        <end position="109"/>
    </location>
</feature>
<evidence type="ECO:0000259" key="4">
    <source>
        <dbReference type="PROSITE" id="PS50014"/>
    </source>
</evidence>
<feature type="compositionally biased region" description="Polar residues" evidence="3">
    <location>
        <begin position="84"/>
        <end position="100"/>
    </location>
</feature>
<evidence type="ECO:0000256" key="2">
    <source>
        <dbReference type="PROSITE-ProRule" id="PRU00035"/>
    </source>
</evidence>
<name>A0A976M3N0_THEOR</name>
<evidence type="ECO:0000313" key="5">
    <source>
        <dbReference type="EMBL" id="UKJ87741.2"/>
    </source>
</evidence>
<dbReference type="SMART" id="SM00297">
    <property type="entry name" value="BROMO"/>
    <property type="match status" value="1"/>
</dbReference>
<evidence type="ECO:0000256" key="1">
    <source>
        <dbReference type="ARBA" id="ARBA00023117"/>
    </source>
</evidence>
<dbReference type="OrthoDB" id="21449at2759"/>
<dbReference type="PANTHER" id="PTHR46136:SF1">
    <property type="entry name" value="TRANSCRIPTION FACTOR GTE11-RELATED"/>
    <property type="match status" value="1"/>
</dbReference>
<feature type="region of interest" description="Disordered" evidence="3">
    <location>
        <begin position="562"/>
        <end position="587"/>
    </location>
</feature>
<gene>
    <name evidence="5" type="ORF">MACJ_000181</name>
</gene>
<feature type="compositionally biased region" description="Basic and acidic residues" evidence="3">
    <location>
        <begin position="569"/>
        <end position="580"/>
    </location>
</feature>
<dbReference type="Pfam" id="PF00439">
    <property type="entry name" value="Bromodomain"/>
    <property type="match status" value="1"/>
</dbReference>
<feature type="domain" description="Bromo" evidence="4">
    <location>
        <begin position="191"/>
        <end position="263"/>
    </location>
</feature>
<dbReference type="Gene3D" id="1.20.920.10">
    <property type="entry name" value="Bromodomain-like"/>
    <property type="match status" value="1"/>
</dbReference>
<dbReference type="InterPro" id="IPR001487">
    <property type="entry name" value="Bromodomain"/>
</dbReference>
<dbReference type="CDD" id="cd04369">
    <property type="entry name" value="Bromodomain"/>
    <property type="match status" value="1"/>
</dbReference>
<feature type="compositionally biased region" description="Basic and acidic residues" evidence="3">
    <location>
        <begin position="129"/>
        <end position="140"/>
    </location>
</feature>
<feature type="region of interest" description="Disordered" evidence="3">
    <location>
        <begin position="374"/>
        <end position="394"/>
    </location>
</feature>
<feature type="compositionally biased region" description="Basic and acidic residues" evidence="3">
    <location>
        <begin position="375"/>
        <end position="392"/>
    </location>
</feature>
<dbReference type="PANTHER" id="PTHR46136">
    <property type="entry name" value="TRANSCRIPTION FACTOR GTE8"/>
    <property type="match status" value="1"/>
</dbReference>
<dbReference type="SUPFAM" id="SSF47370">
    <property type="entry name" value="Bromodomain"/>
    <property type="match status" value="1"/>
</dbReference>
<reference evidence="5" key="1">
    <citation type="submission" date="2022-07" db="EMBL/GenBank/DDBJ databases">
        <title>Evaluation of T. orientalis genome assembly methods using nanopore sequencing and analysis of variation between genomes.</title>
        <authorList>
            <person name="Yam J."/>
            <person name="Micallef M.L."/>
            <person name="Liu M."/>
            <person name="Djordjevic S.P."/>
            <person name="Bogema D.R."/>
            <person name="Jenkins C."/>
        </authorList>
    </citation>
    <scope>NUCLEOTIDE SEQUENCE</scope>
    <source>
        <strain evidence="5">Fish Creek</strain>
    </source>
</reference>
<feature type="region of interest" description="Disordered" evidence="3">
    <location>
        <begin position="646"/>
        <end position="669"/>
    </location>
</feature>
<dbReference type="AlphaFoldDB" id="A0A976M3N0"/>
<dbReference type="PROSITE" id="PS50014">
    <property type="entry name" value="BROMODOMAIN_2"/>
    <property type="match status" value="1"/>
</dbReference>
<feature type="region of interest" description="Disordered" evidence="3">
    <location>
        <begin position="128"/>
        <end position="154"/>
    </location>
</feature>
<proteinExistence type="predicted"/>